<feature type="coiled-coil region" evidence="1">
    <location>
        <begin position="974"/>
        <end position="1001"/>
    </location>
</feature>
<accession>A0ABD2Q897</accession>
<protein>
    <submittedName>
        <fullName evidence="2">Uncharacterized protein</fullName>
    </submittedName>
</protein>
<organism evidence="2 3">
    <name type="scientific">Cichlidogyrus casuarinus</name>
    <dbReference type="NCBI Taxonomy" id="1844966"/>
    <lineage>
        <taxon>Eukaryota</taxon>
        <taxon>Metazoa</taxon>
        <taxon>Spiralia</taxon>
        <taxon>Lophotrochozoa</taxon>
        <taxon>Platyhelminthes</taxon>
        <taxon>Monogenea</taxon>
        <taxon>Monopisthocotylea</taxon>
        <taxon>Dactylogyridea</taxon>
        <taxon>Ancyrocephalidae</taxon>
        <taxon>Cichlidogyrus</taxon>
    </lineage>
</organism>
<proteinExistence type="predicted"/>
<keyword evidence="3" id="KW-1185">Reference proteome</keyword>
<feature type="coiled-coil region" evidence="1">
    <location>
        <begin position="312"/>
        <end position="375"/>
    </location>
</feature>
<comment type="caution">
    <text evidence="2">The sequence shown here is derived from an EMBL/GenBank/DDBJ whole genome shotgun (WGS) entry which is preliminary data.</text>
</comment>
<gene>
    <name evidence="2" type="ORF">Ciccas_005574</name>
</gene>
<evidence type="ECO:0000256" key="1">
    <source>
        <dbReference type="SAM" id="Coils"/>
    </source>
</evidence>
<evidence type="ECO:0000313" key="3">
    <source>
        <dbReference type="Proteomes" id="UP001626550"/>
    </source>
</evidence>
<evidence type="ECO:0000313" key="2">
    <source>
        <dbReference type="EMBL" id="KAL3315794.1"/>
    </source>
</evidence>
<dbReference type="EMBL" id="JBJKFK010000664">
    <property type="protein sequence ID" value="KAL3315794.1"/>
    <property type="molecule type" value="Genomic_DNA"/>
</dbReference>
<keyword evidence="1" id="KW-0175">Coiled coil</keyword>
<dbReference type="Proteomes" id="UP001626550">
    <property type="component" value="Unassembled WGS sequence"/>
</dbReference>
<name>A0ABD2Q897_9PLAT</name>
<sequence>MAYAENLTTIKNGLSGIEDMFLKYQKESSSELEPKQSRLKLQKERLSALKTKLLVSKDPLETLLTQIKNQSNTVPLKVDEHFSLTKQVSINHDDPNYKVDTSTHALAVEYRDVAKLIDKFQKQIDVELEQVSNQMGERSKVVHNADELSQWLIQAEKQLVRLNRVWVATRFDALRNAKAHVSNLVAISETNETKESSAEAEELDRETINGVDLSEAATRLYLLHKEATGPKSSLMMELEQEIQVKEENRSIKDQVIRLQTQLKRFIARLEKRQSICIAAKSFEKSRSYWARRTSSYKARVEAFRNMADAIDLSDYKLLLEEERLKKQDSEQEKPTSVKTGNRATGTTLREHKIQCRLLEEEITHLKEEINKWQYENEDTQVDDPSVKRTLDPKDLDSVSVSAGLIFVTNSYHEDTSSIKSVLQAEPFSFNVDSSKFMNECDKTLTKLAKHCSNEKLIEQADVLITRAQQACLVVEDMSLPNQDLVGSYVRLSRLANQLKTWQKELLPVGSLIGEEKVPLEVGKEQPSSEAVMLAQRLVEIRKAGARLVKVAPAKGPSVETLISRAAEQLLRHASRLGDISHAAEELSRMLLQREEALNETKKSLDEIETVSGLLPEVDHEEVLKSFLVIKDAKKIVAEDEDDKNMEKEEKQPTPDSMECLTELQQAEMEKLSQVDNEGEAKNRIQKLSKAEQQLISCKNEIYSRLQQITIQYFQAIKAFSSELRVYTPKNESVKPFPNVTSDTEKEAIFERWSRMEKRIRACKSSLSEMQSAWTFVNSSLLEITQWSEKIEQRSSEILTEFNASTPKNLVLSGVTRWTSENPGELISSYDSQFPFYEALLDNVSHRIQSDLTNRGLSKKQIEEASRKLDQTKISLDKIRERWKKELDKFEALREDLVLLKEKLILYANELESKRVAEDKEEKDEYKLFTSIQACLLQLEILASQMKKLRSAHEIVQQGPCVALRSGPKSEGITMAGMGREIESSERKIRSLEKRAKQMLKTTFRGIEKQCESSCSTLDHWLSASVSRLTWIMQEPEERTSIRTSQPKFNFRPDIDQQLLANRLLALDEFMSSFATGRELIDEAFTQTMKLKRTEHLMNLKPDDELVQRVSSPQLERSAVNALIESEIEKIDDSMDTINLNATEKVAETSQESRLPFLMRPTPKDALLLTIEARAKISKMDGLAQELKERFRSAEKACVQTKLVETDCESTFTGMLQANVTFLLETSQLQSSPLIDEDFIGKQLEISQQKLSLSLKFKDKISQEIAESGAVANKVRVCFSSLYDVLSNGERENSPEPVILEGSSLLKALSERVKFLCDWSRKLVIFFEQLLESLRLQK</sequence>
<reference evidence="2 3" key="1">
    <citation type="submission" date="2024-11" db="EMBL/GenBank/DDBJ databases">
        <title>Adaptive evolution of stress response genes in parasites aligns with host niche diversity.</title>
        <authorList>
            <person name="Hahn C."/>
            <person name="Resl P."/>
        </authorList>
    </citation>
    <scope>NUCLEOTIDE SEQUENCE [LARGE SCALE GENOMIC DNA]</scope>
    <source>
        <strain evidence="2">EGGRZ-B1_66</strain>
        <tissue evidence="2">Body</tissue>
    </source>
</reference>